<evidence type="ECO:0000256" key="4">
    <source>
        <dbReference type="ARBA" id="ARBA00022621"/>
    </source>
</evidence>
<dbReference type="InterPro" id="IPR016339">
    <property type="entry name" value="Hemoglobin_trunc_I"/>
</dbReference>
<dbReference type="GO" id="GO:0020037">
    <property type="term" value="F:heme binding"/>
    <property type="evidence" value="ECO:0007669"/>
    <property type="project" value="InterPro"/>
</dbReference>
<evidence type="ECO:0000256" key="3">
    <source>
        <dbReference type="ARBA" id="ARBA00022617"/>
    </source>
</evidence>
<dbReference type="OrthoDB" id="9795814at2"/>
<evidence type="ECO:0000256" key="8">
    <source>
        <dbReference type="PIRSR" id="PIRSR002030-1"/>
    </source>
</evidence>
<dbReference type="PROSITE" id="PS01213">
    <property type="entry name" value="GLOBIN_FAM_2"/>
    <property type="match status" value="1"/>
</dbReference>
<evidence type="ECO:0000256" key="5">
    <source>
        <dbReference type="ARBA" id="ARBA00022723"/>
    </source>
</evidence>
<evidence type="ECO:0000256" key="9">
    <source>
        <dbReference type="PIRSR" id="PIRSR601486-1"/>
    </source>
</evidence>
<comment type="cofactor">
    <cofactor evidence="8">
        <name>heme</name>
        <dbReference type="ChEBI" id="CHEBI:30413"/>
    </cofactor>
    <text evidence="8">Binds 1 heme group per subunit.</text>
</comment>
<dbReference type="SUPFAM" id="SSF46458">
    <property type="entry name" value="Globin-like"/>
    <property type="match status" value="1"/>
</dbReference>
<evidence type="ECO:0000256" key="7">
    <source>
        <dbReference type="PIRNR" id="PIRNR002030"/>
    </source>
</evidence>
<keyword evidence="3 7" id="KW-0349">Heme</keyword>
<dbReference type="PIRSF" id="PIRSF002030">
    <property type="entry name" value="Globin_Protozoa/Cyanobacteria"/>
    <property type="match status" value="1"/>
</dbReference>
<evidence type="ECO:0000313" key="11">
    <source>
        <dbReference type="Proteomes" id="UP000184315"/>
    </source>
</evidence>
<evidence type="ECO:0000256" key="1">
    <source>
        <dbReference type="ARBA" id="ARBA00009660"/>
    </source>
</evidence>
<feature type="binding site" description="covalent" evidence="9">
    <location>
        <position position="117"/>
    </location>
    <ligand>
        <name>heme</name>
        <dbReference type="ChEBI" id="CHEBI:30413"/>
    </ligand>
</feature>
<dbReference type="EMBL" id="CZDF01000157">
    <property type="protein sequence ID" value="CUR33451.1"/>
    <property type="molecule type" value="Genomic_DNA"/>
</dbReference>
<dbReference type="GO" id="GO:0019825">
    <property type="term" value="F:oxygen binding"/>
    <property type="evidence" value="ECO:0007669"/>
    <property type="project" value="InterPro"/>
</dbReference>
<dbReference type="RefSeq" id="WP_072720039.1">
    <property type="nucleotide sequence ID" value="NZ_LN889802.1"/>
</dbReference>
<dbReference type="InterPro" id="IPR001486">
    <property type="entry name" value="Hemoglobin_trunc"/>
</dbReference>
<keyword evidence="11" id="KW-1185">Reference proteome</keyword>
<protein>
    <recommendedName>
        <fullName evidence="7">Group 1 truncated hemoglobin</fullName>
    </recommendedName>
</protein>
<dbReference type="Proteomes" id="UP000184315">
    <property type="component" value="Unassembled WGS sequence"/>
</dbReference>
<dbReference type="STRING" id="671072.PL9214510120"/>
<dbReference type="Pfam" id="PF01152">
    <property type="entry name" value="Bac_globin"/>
    <property type="match status" value="1"/>
</dbReference>
<keyword evidence="4 7" id="KW-0561">Oxygen transport</keyword>
<evidence type="ECO:0000256" key="6">
    <source>
        <dbReference type="ARBA" id="ARBA00023004"/>
    </source>
</evidence>
<keyword evidence="5 7" id="KW-0479">Metal-binding</keyword>
<organism evidence="10 11">
    <name type="scientific">Planktothrix tepida PCC 9214</name>
    <dbReference type="NCBI Taxonomy" id="671072"/>
    <lineage>
        <taxon>Bacteria</taxon>
        <taxon>Bacillati</taxon>
        <taxon>Cyanobacteriota</taxon>
        <taxon>Cyanophyceae</taxon>
        <taxon>Oscillatoriophycideae</taxon>
        <taxon>Oscillatoriales</taxon>
        <taxon>Microcoleaceae</taxon>
        <taxon>Planktothrix</taxon>
    </lineage>
</organism>
<dbReference type="InterPro" id="IPR019795">
    <property type="entry name" value="Globin_bac-like_CS"/>
</dbReference>
<name>A0A1J1LLV4_9CYAN</name>
<gene>
    <name evidence="10" type="primary">glbN</name>
    <name evidence="10" type="ORF">PL9214510120</name>
</gene>
<dbReference type="CDD" id="cd00454">
    <property type="entry name" value="TrHb1_N"/>
    <property type="match status" value="1"/>
</dbReference>
<dbReference type="InterPro" id="IPR009050">
    <property type="entry name" value="Globin-like_sf"/>
</dbReference>
<keyword evidence="6 7" id="KW-0408">Iron</keyword>
<evidence type="ECO:0000256" key="2">
    <source>
        <dbReference type="ARBA" id="ARBA00022448"/>
    </source>
</evidence>
<keyword evidence="2 7" id="KW-0813">Transport</keyword>
<dbReference type="GO" id="GO:0046872">
    <property type="term" value="F:metal ion binding"/>
    <property type="evidence" value="ECO:0007669"/>
    <property type="project" value="UniProtKB-UniRule"/>
</dbReference>
<dbReference type="InterPro" id="IPR012292">
    <property type="entry name" value="Globin/Proto"/>
</dbReference>
<dbReference type="GO" id="GO:0005344">
    <property type="term" value="F:oxygen carrier activity"/>
    <property type="evidence" value="ECO:0007669"/>
    <property type="project" value="UniProtKB-UniRule"/>
</dbReference>
<dbReference type="AlphaFoldDB" id="A0A1J1LLV4"/>
<proteinExistence type="inferred from homology"/>
<sequence length="124" mass="14172">MSTLYEKLGGAETVKLAVDNFYDRVLQDNRIKHFFNGMDMVKQKSHQRAFLTYAFGGTPQYDGRAMREAHKHLVEEQGLKGEHFDAIAENLELTLQDFEIAEELIAEVMSVASDPQHRSDVLNQ</sequence>
<evidence type="ECO:0000313" key="10">
    <source>
        <dbReference type="EMBL" id="CUR33451.1"/>
    </source>
</evidence>
<comment type="similarity">
    <text evidence="1 7">Belongs to the truncated hemoglobin family. Group I subfamily.</text>
</comment>
<dbReference type="Gene3D" id="1.10.490.10">
    <property type="entry name" value="Globins"/>
    <property type="match status" value="1"/>
</dbReference>
<feature type="binding site" description="distal binding residue" evidence="9">
    <location>
        <position position="46"/>
    </location>
    <ligand>
        <name>heme</name>
        <dbReference type="ChEBI" id="CHEBI:30413"/>
    </ligand>
    <ligandPart>
        <name>Fe</name>
        <dbReference type="ChEBI" id="CHEBI:18248"/>
    </ligandPart>
</feature>
<feature type="binding site" description="proximal binding residue" evidence="8">
    <location>
        <position position="70"/>
    </location>
    <ligand>
        <name>heme</name>
        <dbReference type="ChEBI" id="CHEBI:30413"/>
    </ligand>
    <ligandPart>
        <name>Fe</name>
        <dbReference type="ChEBI" id="CHEBI:18248"/>
    </ligandPart>
</feature>
<reference evidence="11" key="1">
    <citation type="submission" date="2015-10" db="EMBL/GenBank/DDBJ databases">
        <authorList>
            <person name="Regsiter A."/>
            <person name="william w."/>
        </authorList>
    </citation>
    <scope>NUCLEOTIDE SEQUENCE [LARGE SCALE GENOMIC DNA]</scope>
</reference>
<accession>A0A1J1LLV4</accession>